<sequence>MNFQTTISDRTVLKYYLYMATKWAHLAGPIWVLFLLSRGISYTQIGLLDSFFAFAVLFGEVPTGFLGDRIGRRNSLLIGIVLLSLSSFMFAFTYSFYGFVVLYIFWSLGQSFQSGTDSAWLFDILKEQEGLDQEDYTRIRGRGNALGLLVSGAAAIAGGYLGEINLAIPWIISGTIVGLGFFIVLTFPDSAQFSEDSDEKPFTIMDVLPVIRERFINSPLGPFVVYVGLFFGVLGAVEYFIQPISVDMGISVTQIGWIYGGFTVVSASVSYFSEEIKRTIGIRRWFNIIPPVLGVLFIAILVFPAVAIPLFFLMKGARNGSSPLETQYINDNTVSKGRATAISIVFMVHSLFEIPLAVGAGALADFTSPLTAIILLGILLATGSITIQLWQDPVSEPDNDIVMEESQSTSND</sequence>
<accession>A0A482XUQ5</accession>
<dbReference type="PROSITE" id="PS50850">
    <property type="entry name" value="MFS"/>
    <property type="match status" value="1"/>
</dbReference>
<dbReference type="PANTHER" id="PTHR23530">
    <property type="entry name" value="TRANSPORT PROTEIN-RELATED"/>
    <property type="match status" value="1"/>
</dbReference>
<feature type="transmembrane region" description="Helical" evidence="1">
    <location>
        <begin position="285"/>
        <end position="314"/>
    </location>
</feature>
<organism evidence="3 4">
    <name type="scientific">Natrinema altunense</name>
    <dbReference type="NCBI Taxonomy" id="222984"/>
    <lineage>
        <taxon>Archaea</taxon>
        <taxon>Methanobacteriati</taxon>
        <taxon>Methanobacteriota</taxon>
        <taxon>Stenosarchaea group</taxon>
        <taxon>Halobacteria</taxon>
        <taxon>Halobacteriales</taxon>
        <taxon>Natrialbaceae</taxon>
        <taxon>Natrinema</taxon>
    </lineage>
</organism>
<feature type="transmembrane region" description="Helical" evidence="1">
    <location>
        <begin position="223"/>
        <end position="242"/>
    </location>
</feature>
<dbReference type="InterPro" id="IPR020846">
    <property type="entry name" value="MFS_dom"/>
</dbReference>
<reference evidence="3 4" key="1">
    <citation type="submission" date="2019-02" db="EMBL/GenBank/DDBJ databases">
        <title>Genome analysis provides insights into bioremediation potentialities and Haloocin production by Natrinema altunense strain 4.1R isolated from Chott Douz in Tunisian desert.</title>
        <authorList>
            <person name="Najjari A."/>
            <person name="Youssef N."/>
            <person name="Ben Dhia O."/>
            <person name="Ferjani R."/>
            <person name="El Hidri D."/>
            <person name="Ouzari H.I."/>
            <person name="Cherif A."/>
        </authorList>
    </citation>
    <scope>NUCLEOTIDE SEQUENCE [LARGE SCALE GENOMIC DNA]</scope>
    <source>
        <strain evidence="3 4">4.1R</strain>
    </source>
</reference>
<evidence type="ECO:0000259" key="2">
    <source>
        <dbReference type="PROSITE" id="PS50850"/>
    </source>
</evidence>
<feature type="transmembrane region" description="Helical" evidence="1">
    <location>
        <begin position="254"/>
        <end position="273"/>
    </location>
</feature>
<feature type="transmembrane region" description="Helical" evidence="1">
    <location>
        <begin position="47"/>
        <end position="65"/>
    </location>
</feature>
<dbReference type="RefSeq" id="WP_130171707.1">
    <property type="nucleotide sequence ID" value="NZ_SHMR01000009.1"/>
</dbReference>
<comment type="caution">
    <text evidence="3">The sequence shown here is derived from an EMBL/GenBank/DDBJ whole genome shotgun (WGS) entry which is preliminary data.</text>
</comment>
<dbReference type="SUPFAM" id="SSF103473">
    <property type="entry name" value="MFS general substrate transporter"/>
    <property type="match status" value="1"/>
</dbReference>
<feature type="transmembrane region" description="Helical" evidence="1">
    <location>
        <begin position="370"/>
        <end position="390"/>
    </location>
</feature>
<keyword evidence="1" id="KW-0812">Transmembrane</keyword>
<feature type="transmembrane region" description="Helical" evidence="1">
    <location>
        <begin position="15"/>
        <end position="35"/>
    </location>
</feature>
<proteinExistence type="predicted"/>
<dbReference type="InterPro" id="IPR053160">
    <property type="entry name" value="MFS_DHA3_Transporter"/>
</dbReference>
<dbReference type="PANTHER" id="PTHR23530:SF1">
    <property type="entry name" value="PERMEASE, MAJOR FACILITATOR SUPERFAMILY-RELATED"/>
    <property type="match status" value="1"/>
</dbReference>
<dbReference type="InterPro" id="IPR011701">
    <property type="entry name" value="MFS"/>
</dbReference>
<dbReference type="Proteomes" id="UP000292704">
    <property type="component" value="Unassembled WGS sequence"/>
</dbReference>
<dbReference type="OrthoDB" id="85689at2157"/>
<protein>
    <submittedName>
        <fullName evidence="3">MFS transporter</fullName>
    </submittedName>
</protein>
<dbReference type="Pfam" id="PF07690">
    <property type="entry name" value="MFS_1"/>
    <property type="match status" value="1"/>
</dbReference>
<feature type="transmembrane region" description="Helical" evidence="1">
    <location>
        <begin position="77"/>
        <end position="106"/>
    </location>
</feature>
<evidence type="ECO:0000256" key="1">
    <source>
        <dbReference type="SAM" id="Phobius"/>
    </source>
</evidence>
<feature type="domain" description="Major facilitator superfamily (MFS) profile" evidence="2">
    <location>
        <begin position="1"/>
        <end position="395"/>
    </location>
</feature>
<keyword evidence="1" id="KW-1133">Transmembrane helix</keyword>
<feature type="transmembrane region" description="Helical" evidence="1">
    <location>
        <begin position="341"/>
        <end position="363"/>
    </location>
</feature>
<name>A0A482XUQ5_9EURY</name>
<evidence type="ECO:0000313" key="4">
    <source>
        <dbReference type="Proteomes" id="UP000292704"/>
    </source>
</evidence>
<dbReference type="EMBL" id="SHMR01000009">
    <property type="protein sequence ID" value="RZH66472.1"/>
    <property type="molecule type" value="Genomic_DNA"/>
</dbReference>
<dbReference type="InterPro" id="IPR036259">
    <property type="entry name" value="MFS_trans_sf"/>
</dbReference>
<dbReference type="GO" id="GO:0022857">
    <property type="term" value="F:transmembrane transporter activity"/>
    <property type="evidence" value="ECO:0007669"/>
    <property type="project" value="InterPro"/>
</dbReference>
<dbReference type="Gene3D" id="1.20.1250.20">
    <property type="entry name" value="MFS general substrate transporter like domains"/>
    <property type="match status" value="1"/>
</dbReference>
<dbReference type="AlphaFoldDB" id="A0A482XUQ5"/>
<evidence type="ECO:0000313" key="3">
    <source>
        <dbReference type="EMBL" id="RZH66472.1"/>
    </source>
</evidence>
<gene>
    <name evidence="3" type="ORF">ELS17_17515</name>
</gene>
<keyword evidence="1" id="KW-0472">Membrane</keyword>
<feature type="transmembrane region" description="Helical" evidence="1">
    <location>
        <begin position="167"/>
        <end position="187"/>
    </location>
</feature>